<dbReference type="OrthoDB" id="9805728at2"/>
<accession>A0A2P2E0Q7</accession>
<dbReference type="InterPro" id="IPR001279">
    <property type="entry name" value="Metallo-B-lactamas"/>
</dbReference>
<evidence type="ECO:0000313" key="3">
    <source>
        <dbReference type="Proteomes" id="UP000245133"/>
    </source>
</evidence>
<dbReference type="GO" id="GO:0005737">
    <property type="term" value="C:cytoplasm"/>
    <property type="evidence" value="ECO:0007669"/>
    <property type="project" value="TreeGrafter"/>
</dbReference>
<keyword evidence="3" id="KW-1185">Reference proteome</keyword>
<protein>
    <recommendedName>
        <fullName evidence="1">Metallo-beta-lactamase domain-containing protein</fullName>
    </recommendedName>
</protein>
<gene>
    <name evidence="2" type="ORF">LPTSP4_19010</name>
</gene>
<dbReference type="SUPFAM" id="SSF56281">
    <property type="entry name" value="Metallo-hydrolase/oxidoreductase"/>
    <property type="match status" value="1"/>
</dbReference>
<evidence type="ECO:0000313" key="2">
    <source>
        <dbReference type="EMBL" id="GBF50376.1"/>
    </source>
</evidence>
<dbReference type="RefSeq" id="WP_135355028.1">
    <property type="nucleotide sequence ID" value="NZ_BFBB01000004.1"/>
</dbReference>
<dbReference type="PANTHER" id="PTHR15032:SF4">
    <property type="entry name" value="N-ACYL-PHOSPHATIDYLETHANOLAMINE-HYDROLYZING PHOSPHOLIPASE D"/>
    <property type="match status" value="1"/>
</dbReference>
<sequence>MPDVQKSDHFNGEVFFNPEPTSHPSFFRIFRHVVSGRNSNWPDSVLNPEIYTKSSLSLGDTEYRVTFINHASFLIETKSANILTDPVWSNRVGPFSWAGPERGIEPGIPFELLPKIDIVLISHNHYDHMDLPSLQRLNERFHPIFIVPKLNKDLLKSVGIETVYDLDWWQTYAFNDTLKVMVTPSRHNSGRGLTDRDKTLWGSFAILHSNGGYIYFAGDTSYGSHFKQIASRLGKASLALLPIGAYEPRDMMKDAHINPQEAVLAHLDLEAKLSIAMHFGTFNLSSEDRLQPVQELMESLGQKNIDRNRFLVIKEGSSVVGKL</sequence>
<organism evidence="2 3">
    <name type="scientific">Leptospira ryugenii</name>
    <dbReference type="NCBI Taxonomy" id="1917863"/>
    <lineage>
        <taxon>Bacteria</taxon>
        <taxon>Pseudomonadati</taxon>
        <taxon>Spirochaetota</taxon>
        <taxon>Spirochaetia</taxon>
        <taxon>Leptospirales</taxon>
        <taxon>Leptospiraceae</taxon>
        <taxon>Leptospira</taxon>
    </lineage>
</organism>
<name>A0A2P2E0Q7_9LEPT</name>
<comment type="caution">
    <text evidence="2">The sequence shown here is derived from an EMBL/GenBank/DDBJ whole genome shotgun (WGS) entry which is preliminary data.</text>
</comment>
<dbReference type="PANTHER" id="PTHR15032">
    <property type="entry name" value="N-ACYL-PHOSPHATIDYLETHANOLAMINE-HYDROLYZING PHOSPHOLIPASE D"/>
    <property type="match status" value="1"/>
</dbReference>
<dbReference type="InterPro" id="IPR036866">
    <property type="entry name" value="RibonucZ/Hydroxyglut_hydro"/>
</dbReference>
<reference evidence="2 3" key="1">
    <citation type="submission" date="2018-02" db="EMBL/GenBank/DDBJ databases">
        <title>Novel Leptospira species isolated from soil and water in Japan.</title>
        <authorList>
            <person name="Nakao R."/>
            <person name="Masuzawa T."/>
        </authorList>
    </citation>
    <scope>NUCLEOTIDE SEQUENCE [LARGE SCALE GENOMIC DNA]</scope>
    <source>
        <strain evidence="2 3">YH101</strain>
    </source>
</reference>
<dbReference type="Proteomes" id="UP000245133">
    <property type="component" value="Unassembled WGS sequence"/>
</dbReference>
<dbReference type="AlphaFoldDB" id="A0A2P2E0Q7"/>
<dbReference type="Gene3D" id="3.60.15.10">
    <property type="entry name" value="Ribonuclease Z/Hydroxyacylglutathione hydrolase-like"/>
    <property type="match status" value="1"/>
</dbReference>
<feature type="domain" description="Metallo-beta-lactamase" evidence="1">
    <location>
        <begin position="81"/>
        <end position="279"/>
    </location>
</feature>
<proteinExistence type="predicted"/>
<dbReference type="EMBL" id="BFBB01000004">
    <property type="protein sequence ID" value="GBF50376.1"/>
    <property type="molecule type" value="Genomic_DNA"/>
</dbReference>
<dbReference type="Pfam" id="PF12706">
    <property type="entry name" value="Lactamase_B_2"/>
    <property type="match status" value="1"/>
</dbReference>
<evidence type="ECO:0000259" key="1">
    <source>
        <dbReference type="Pfam" id="PF12706"/>
    </source>
</evidence>